<dbReference type="AlphaFoldDB" id="A0A1B0AR24"/>
<reference evidence="2" key="1">
    <citation type="submission" date="2015-01" db="EMBL/GenBank/DDBJ databases">
        <authorList>
            <person name="Aksoy S."/>
            <person name="Warren W."/>
            <person name="Wilson R.K."/>
        </authorList>
    </citation>
    <scope>NUCLEOTIDE SEQUENCE [LARGE SCALE GENOMIC DNA]</scope>
    <source>
        <strain evidence="2">IAEA</strain>
    </source>
</reference>
<dbReference type="Proteomes" id="UP000092460">
    <property type="component" value="Unassembled WGS sequence"/>
</dbReference>
<keyword evidence="2" id="KW-1185">Reference proteome</keyword>
<dbReference type="EMBL" id="JXJN01002208">
    <property type="status" value="NOT_ANNOTATED_CDS"/>
    <property type="molecule type" value="Genomic_DNA"/>
</dbReference>
<sequence length="357" mass="40683">MFFEILVDARPKVEFGSGNNHLPLYFSYCSIRNAYVDLPYGPGLVVVSDVIRLLLLFEKQYMHIILNMSNSNKRASQLSNKLKTLHIAAGYIAKRKPKMKICTEAKYIEQIVKIIKRDFAADMELVKGHDKNCNAFRFKRSAIEARQVRSALFEATDIVSIWSAEGDSVYGSSEPNWFFKKSNAVNNEMTSASNEQSINPFVQFYISKDTNDIYTFAEMMQVATQELKQKYAVICNEKMISTERFEKLLISTLWSPLATFTGKEIRTEKSITDGLLQIPKSTFNLTDGLLQIPTIIKRKNSLLTDGLLQIPIKENFEMRSVTDDFSKISTNANSEGSMLTDDLLDIPIKRMQSSDFF</sequence>
<dbReference type="VEuPathDB" id="VectorBase:GPPI005446"/>
<dbReference type="STRING" id="67801.A0A1B0AR24"/>
<evidence type="ECO:0000313" key="2">
    <source>
        <dbReference type="Proteomes" id="UP000092460"/>
    </source>
</evidence>
<evidence type="ECO:0000313" key="1">
    <source>
        <dbReference type="EnsemblMetazoa" id="GPPI005446-PA"/>
    </source>
</evidence>
<protein>
    <submittedName>
        <fullName evidence="1">Uncharacterized protein</fullName>
    </submittedName>
</protein>
<accession>A0A1B0AR24</accession>
<proteinExistence type="predicted"/>
<name>A0A1B0AR24_9MUSC</name>
<reference evidence="1" key="2">
    <citation type="submission" date="2020-05" db="UniProtKB">
        <authorList>
            <consortium name="EnsemblMetazoa"/>
        </authorList>
    </citation>
    <scope>IDENTIFICATION</scope>
    <source>
        <strain evidence="1">IAEA</strain>
    </source>
</reference>
<dbReference type="EnsemblMetazoa" id="GPPI005446-RA">
    <property type="protein sequence ID" value="GPPI005446-PA"/>
    <property type="gene ID" value="GPPI005446"/>
</dbReference>
<organism evidence="1 2">
    <name type="scientific">Glossina palpalis gambiensis</name>
    <dbReference type="NCBI Taxonomy" id="67801"/>
    <lineage>
        <taxon>Eukaryota</taxon>
        <taxon>Metazoa</taxon>
        <taxon>Ecdysozoa</taxon>
        <taxon>Arthropoda</taxon>
        <taxon>Hexapoda</taxon>
        <taxon>Insecta</taxon>
        <taxon>Pterygota</taxon>
        <taxon>Neoptera</taxon>
        <taxon>Endopterygota</taxon>
        <taxon>Diptera</taxon>
        <taxon>Brachycera</taxon>
        <taxon>Muscomorpha</taxon>
        <taxon>Hippoboscoidea</taxon>
        <taxon>Glossinidae</taxon>
        <taxon>Glossina</taxon>
    </lineage>
</organism>